<dbReference type="RefSeq" id="WP_229232209.1">
    <property type="nucleotide sequence ID" value="NZ_AP024525.1"/>
</dbReference>
<feature type="transmembrane region" description="Helical" evidence="8">
    <location>
        <begin position="86"/>
        <end position="106"/>
    </location>
</feature>
<feature type="transmembrane region" description="Helical" evidence="8">
    <location>
        <begin position="151"/>
        <end position="172"/>
    </location>
</feature>
<evidence type="ECO:0000256" key="2">
    <source>
        <dbReference type="ARBA" id="ARBA00007430"/>
    </source>
</evidence>
<evidence type="ECO:0000256" key="7">
    <source>
        <dbReference type="SAM" id="MobiDB-lite"/>
    </source>
</evidence>
<evidence type="ECO:0000256" key="1">
    <source>
        <dbReference type="ARBA" id="ARBA00004651"/>
    </source>
</evidence>
<dbReference type="Proteomes" id="UP001319861">
    <property type="component" value="Chromosome"/>
</dbReference>
<comment type="similarity">
    <text evidence="2">Belongs to the polysaccharide synthase family.</text>
</comment>
<dbReference type="Pfam" id="PF13440">
    <property type="entry name" value="Polysacc_synt_3"/>
    <property type="match status" value="1"/>
</dbReference>
<dbReference type="PANTHER" id="PTHR30250:SF10">
    <property type="entry name" value="LIPOPOLYSACCHARIDE BIOSYNTHESIS PROTEIN WZXC"/>
    <property type="match status" value="1"/>
</dbReference>
<comment type="subcellular location">
    <subcellularLocation>
        <location evidence="1">Cell membrane</location>
        <topology evidence="1">Multi-pass membrane protein</topology>
    </subcellularLocation>
</comment>
<keyword evidence="5 8" id="KW-1133">Transmembrane helix</keyword>
<evidence type="ECO:0000256" key="8">
    <source>
        <dbReference type="SAM" id="Phobius"/>
    </source>
</evidence>
<accession>A0ABM7PT98</accession>
<protein>
    <recommendedName>
        <fullName evidence="11">Lipopolysaccharide biosynthesis protein</fullName>
    </recommendedName>
</protein>
<feature type="transmembrane region" description="Helical" evidence="8">
    <location>
        <begin position="214"/>
        <end position="231"/>
    </location>
</feature>
<proteinExistence type="inferred from homology"/>
<feature type="region of interest" description="Disordered" evidence="7">
    <location>
        <begin position="476"/>
        <end position="499"/>
    </location>
</feature>
<evidence type="ECO:0000313" key="10">
    <source>
        <dbReference type="Proteomes" id="UP001319861"/>
    </source>
</evidence>
<keyword evidence="6 8" id="KW-0472">Membrane</keyword>
<name>A0ABM7PT98_SINCY</name>
<feature type="transmembrane region" description="Helical" evidence="8">
    <location>
        <begin position="420"/>
        <end position="444"/>
    </location>
</feature>
<organism evidence="9 10">
    <name type="scientific">Sinomonas cyclohexanicum</name>
    <name type="common">Corynebacterium cyclohexanicum</name>
    <dbReference type="NCBI Taxonomy" id="322009"/>
    <lineage>
        <taxon>Bacteria</taxon>
        <taxon>Bacillati</taxon>
        <taxon>Actinomycetota</taxon>
        <taxon>Actinomycetes</taxon>
        <taxon>Micrococcales</taxon>
        <taxon>Micrococcaceae</taxon>
        <taxon>Sinomonas</taxon>
    </lineage>
</organism>
<feature type="transmembrane region" description="Helical" evidence="8">
    <location>
        <begin position="18"/>
        <end position="42"/>
    </location>
</feature>
<evidence type="ECO:0000256" key="6">
    <source>
        <dbReference type="ARBA" id="ARBA00023136"/>
    </source>
</evidence>
<gene>
    <name evidence="9" type="ORF">SCMU_13100</name>
</gene>
<feature type="transmembrane region" description="Helical" evidence="8">
    <location>
        <begin position="325"/>
        <end position="348"/>
    </location>
</feature>
<reference evidence="9 10" key="1">
    <citation type="journal article" date="2021" name="J. Biosci. Bioeng.">
        <title>Identification and characterization of a chc gene cluster responsible for the aromatization pathway of cyclohexanecarboxylate degradation in Sinomonas cyclohexanicum ATCC 51369.</title>
        <authorList>
            <person name="Yamamoto T."/>
            <person name="Hasegawa Y."/>
            <person name="Lau P.C.K."/>
            <person name="Iwaki H."/>
        </authorList>
    </citation>
    <scope>NUCLEOTIDE SEQUENCE [LARGE SCALE GENOMIC DNA]</scope>
    <source>
        <strain evidence="9 10">ATCC 51369</strain>
    </source>
</reference>
<feature type="transmembrane region" description="Helical" evidence="8">
    <location>
        <begin position="360"/>
        <end position="383"/>
    </location>
</feature>
<keyword evidence="4 8" id="KW-0812">Transmembrane</keyword>
<feature type="transmembrane region" description="Helical" evidence="8">
    <location>
        <begin position="389"/>
        <end position="408"/>
    </location>
</feature>
<keyword evidence="3" id="KW-1003">Cell membrane</keyword>
<evidence type="ECO:0000256" key="5">
    <source>
        <dbReference type="ARBA" id="ARBA00022989"/>
    </source>
</evidence>
<feature type="transmembrane region" description="Helical" evidence="8">
    <location>
        <begin position="450"/>
        <end position="470"/>
    </location>
</feature>
<feature type="transmembrane region" description="Helical" evidence="8">
    <location>
        <begin position="118"/>
        <end position="139"/>
    </location>
</feature>
<evidence type="ECO:0000313" key="9">
    <source>
        <dbReference type="EMBL" id="BCT75468.1"/>
    </source>
</evidence>
<feature type="transmembrane region" description="Helical" evidence="8">
    <location>
        <begin position="251"/>
        <end position="273"/>
    </location>
</feature>
<evidence type="ECO:0008006" key="11">
    <source>
        <dbReference type="Google" id="ProtNLM"/>
    </source>
</evidence>
<dbReference type="EMBL" id="AP024525">
    <property type="protein sequence ID" value="BCT75468.1"/>
    <property type="molecule type" value="Genomic_DNA"/>
</dbReference>
<sequence length="499" mass="51066">MLTESPGRAGGARIARGALWSGVNTLTTKLATIAVTIFVLRIVSPRDFGTFAVALVVYTVVSSCSELGLSACIVRRDLDPQKVAPAVVALSIGSSIVLSVAMFVSAGPLASMLGAPEAAAAIRILSLSILLSCTTTVPTAMLTRDFRQGRIFTATAVAFVPSNALLVFLALSGDGAVAFAWSRVAGQVVAGAVVIASVRPWFWPRWNREAVQRALAFGLPLAGANLLNYTLLNADYAFIGGLLGPALLGIYTLAFNIASWSTSILGAAINGVAMPAFSDVKDKPDLVRAKAQHWLAVTGLVAFPVAVLMAVLAPDIVHVLYGDKWSAAAPVLSVLALYGGVFVVSLVASNLLVGTGHAGWVFVIQAIWLSFLLPTVLLGVSAIGLVGAAYAHVAVITVVVVPAYGYALRRVMASPWRAAGGSLALPATAALAAGAAAALTALLLPPGVPRLMGAGLVGGAVFVLAAGRAIRRHVPGRRVGPSAPGAPGHAETAVLEGQE</sequence>
<keyword evidence="10" id="KW-1185">Reference proteome</keyword>
<evidence type="ECO:0000256" key="4">
    <source>
        <dbReference type="ARBA" id="ARBA00022692"/>
    </source>
</evidence>
<feature type="transmembrane region" description="Helical" evidence="8">
    <location>
        <begin position="184"/>
        <end position="202"/>
    </location>
</feature>
<dbReference type="InterPro" id="IPR050833">
    <property type="entry name" value="Poly_Biosynth_Transport"/>
</dbReference>
<dbReference type="PANTHER" id="PTHR30250">
    <property type="entry name" value="PST FAMILY PREDICTED COLANIC ACID TRANSPORTER"/>
    <property type="match status" value="1"/>
</dbReference>
<feature type="transmembrane region" description="Helical" evidence="8">
    <location>
        <begin position="48"/>
        <end position="74"/>
    </location>
</feature>
<evidence type="ECO:0000256" key="3">
    <source>
        <dbReference type="ARBA" id="ARBA00022475"/>
    </source>
</evidence>
<feature type="transmembrane region" description="Helical" evidence="8">
    <location>
        <begin position="294"/>
        <end position="313"/>
    </location>
</feature>